<dbReference type="GO" id="GO:0007264">
    <property type="term" value="P:small GTPase-mediated signal transduction"/>
    <property type="evidence" value="ECO:0007669"/>
    <property type="project" value="InterPro"/>
</dbReference>
<keyword evidence="2" id="KW-0488">Methylation</keyword>
<sequence>MVLNTDPQKVQHKPHWTPGETPIESFGDQNKDDIYYREGHPDVAGIDANDESSWNYRKLVIVGDMHVGKTALLLTFDQGDFGGGYHPTVHNQKSKLVIDGKLVALDMFDTVSDGHYDRLRPLSYPGAHILLVAFSVDARYTFDNVIENWMPEILHFCKDVPFILVGTKTDLRHEEKTSRKPVGQGGEALVTTEEGQELAKQIGAYMYLECSVERDEGVKEVFLAASRIALHGLSLKDKESKKGKGCVVL</sequence>
<dbReference type="GO" id="GO:0003924">
    <property type="term" value="F:GTPase activity"/>
    <property type="evidence" value="ECO:0007669"/>
    <property type="project" value="InterPro"/>
</dbReference>
<dbReference type="InterPro" id="IPR001806">
    <property type="entry name" value="Small_GTPase"/>
</dbReference>
<organism evidence="7 8">
    <name type="scientific">Periconia digitata</name>
    <dbReference type="NCBI Taxonomy" id="1303443"/>
    <lineage>
        <taxon>Eukaryota</taxon>
        <taxon>Fungi</taxon>
        <taxon>Dikarya</taxon>
        <taxon>Ascomycota</taxon>
        <taxon>Pezizomycotina</taxon>
        <taxon>Dothideomycetes</taxon>
        <taxon>Pleosporomycetidae</taxon>
        <taxon>Pleosporales</taxon>
        <taxon>Massarineae</taxon>
        <taxon>Periconiaceae</taxon>
        <taxon>Periconia</taxon>
    </lineage>
</organism>
<evidence type="ECO:0000256" key="3">
    <source>
        <dbReference type="ARBA" id="ARBA00022741"/>
    </source>
</evidence>
<dbReference type="FunFam" id="3.40.50.300:FF:002060">
    <property type="entry name" value="Rho family GTPase"/>
    <property type="match status" value="1"/>
</dbReference>
<dbReference type="GO" id="GO:0005525">
    <property type="term" value="F:GTP binding"/>
    <property type="evidence" value="ECO:0007669"/>
    <property type="project" value="UniProtKB-KW"/>
</dbReference>
<dbReference type="SUPFAM" id="SSF52540">
    <property type="entry name" value="P-loop containing nucleoside triphosphate hydrolases"/>
    <property type="match status" value="1"/>
</dbReference>
<protein>
    <submittedName>
        <fullName evidence="7">Uncharacterized protein</fullName>
    </submittedName>
</protein>
<dbReference type="PRINTS" id="PR00449">
    <property type="entry name" value="RASTRNSFRMNG"/>
</dbReference>
<dbReference type="GO" id="GO:0016020">
    <property type="term" value="C:membrane"/>
    <property type="evidence" value="ECO:0007669"/>
    <property type="project" value="UniProtKB-SubCell"/>
</dbReference>
<evidence type="ECO:0000256" key="5">
    <source>
        <dbReference type="ARBA" id="ARBA00023136"/>
    </source>
</evidence>
<dbReference type="PROSITE" id="PS51419">
    <property type="entry name" value="RAB"/>
    <property type="match status" value="1"/>
</dbReference>
<dbReference type="PANTHER" id="PTHR24072">
    <property type="entry name" value="RHO FAMILY GTPASE"/>
    <property type="match status" value="1"/>
</dbReference>
<keyword evidence="4" id="KW-0342">GTP-binding</keyword>
<evidence type="ECO:0000256" key="2">
    <source>
        <dbReference type="ARBA" id="ARBA00022481"/>
    </source>
</evidence>
<comment type="subcellular location">
    <subcellularLocation>
        <location evidence="1">Membrane</location>
    </subcellularLocation>
</comment>
<dbReference type="SMART" id="SM00175">
    <property type="entry name" value="RAB"/>
    <property type="match status" value="1"/>
</dbReference>
<feature type="region of interest" description="Disordered" evidence="6">
    <location>
        <begin position="1"/>
        <end position="31"/>
    </location>
</feature>
<gene>
    <name evidence="7" type="ORF">PDIGIT_LOCUS10220</name>
</gene>
<dbReference type="AlphaFoldDB" id="A0A9W4UM09"/>
<dbReference type="OrthoDB" id="8830751at2759"/>
<dbReference type="SMART" id="SM00174">
    <property type="entry name" value="RHO"/>
    <property type="match status" value="1"/>
</dbReference>
<comment type="caution">
    <text evidence="7">The sequence shown here is derived from an EMBL/GenBank/DDBJ whole genome shotgun (WGS) entry which is preliminary data.</text>
</comment>
<dbReference type="PROSITE" id="PS51420">
    <property type="entry name" value="RHO"/>
    <property type="match status" value="1"/>
</dbReference>
<reference evidence="7" key="1">
    <citation type="submission" date="2023-01" db="EMBL/GenBank/DDBJ databases">
        <authorList>
            <person name="Van Ghelder C."/>
            <person name="Rancurel C."/>
        </authorList>
    </citation>
    <scope>NUCLEOTIDE SEQUENCE</scope>
    <source>
        <strain evidence="7">CNCM I-4278</strain>
    </source>
</reference>
<evidence type="ECO:0000256" key="1">
    <source>
        <dbReference type="ARBA" id="ARBA00004370"/>
    </source>
</evidence>
<dbReference type="InterPro" id="IPR003578">
    <property type="entry name" value="Small_GTPase_Rho"/>
</dbReference>
<dbReference type="InterPro" id="IPR027417">
    <property type="entry name" value="P-loop_NTPase"/>
</dbReference>
<accession>A0A9W4UM09</accession>
<dbReference type="Proteomes" id="UP001152607">
    <property type="component" value="Unassembled WGS sequence"/>
</dbReference>
<keyword evidence="3" id="KW-0547">Nucleotide-binding</keyword>
<evidence type="ECO:0000313" key="7">
    <source>
        <dbReference type="EMBL" id="CAI6337112.1"/>
    </source>
</evidence>
<evidence type="ECO:0000313" key="8">
    <source>
        <dbReference type="Proteomes" id="UP001152607"/>
    </source>
</evidence>
<keyword evidence="8" id="KW-1185">Reference proteome</keyword>
<dbReference type="EMBL" id="CAOQHR010000007">
    <property type="protein sequence ID" value="CAI6337112.1"/>
    <property type="molecule type" value="Genomic_DNA"/>
</dbReference>
<proteinExistence type="predicted"/>
<dbReference type="PROSITE" id="PS51421">
    <property type="entry name" value="RAS"/>
    <property type="match status" value="1"/>
</dbReference>
<dbReference type="Gene3D" id="3.40.50.300">
    <property type="entry name" value="P-loop containing nucleotide triphosphate hydrolases"/>
    <property type="match status" value="1"/>
</dbReference>
<keyword evidence="5" id="KW-0472">Membrane</keyword>
<evidence type="ECO:0000256" key="6">
    <source>
        <dbReference type="SAM" id="MobiDB-lite"/>
    </source>
</evidence>
<name>A0A9W4UM09_9PLEO</name>
<dbReference type="InterPro" id="IPR005225">
    <property type="entry name" value="Small_GTP-bd"/>
</dbReference>
<dbReference type="NCBIfam" id="TIGR00231">
    <property type="entry name" value="small_GTP"/>
    <property type="match status" value="1"/>
</dbReference>
<dbReference type="Pfam" id="PF00071">
    <property type="entry name" value="Ras"/>
    <property type="match status" value="1"/>
</dbReference>
<evidence type="ECO:0000256" key="4">
    <source>
        <dbReference type="ARBA" id="ARBA00023134"/>
    </source>
</evidence>
<dbReference type="SMART" id="SM00173">
    <property type="entry name" value="RAS"/>
    <property type="match status" value="1"/>
</dbReference>